<dbReference type="GeneID" id="83631378"/>
<dbReference type="EMBL" id="BRXE01000056">
    <property type="protein sequence ID" value="GLB84622.1"/>
    <property type="molecule type" value="Genomic_DNA"/>
</dbReference>
<dbReference type="Proteomes" id="UP001165663">
    <property type="component" value="Unassembled WGS sequence"/>
</dbReference>
<proteinExistence type="predicted"/>
<dbReference type="RefSeq" id="WP_264890898.1">
    <property type="nucleotide sequence ID" value="NZ_BRXF01000055.1"/>
</dbReference>
<sequence length="99" mass="10558">MRAEDRRLCEEFVSRMRAKDGIGSDELAMAHQVTAICANADTVEEMALYRLAVATVGLWSVDDTGPAWLIARAELVEVQLDAAIADASPPGDPDGPESG</sequence>
<keyword evidence="3" id="KW-1185">Reference proteome</keyword>
<dbReference type="AlphaFoldDB" id="A0A9P3V0P3"/>
<gene>
    <name evidence="2" type="ORF">Mkiyose1413_51710</name>
    <name evidence="1" type="ORF">SRL2020028_38780</name>
</gene>
<evidence type="ECO:0000313" key="1">
    <source>
        <dbReference type="EMBL" id="GLB84622.1"/>
    </source>
</evidence>
<organism evidence="2 3">
    <name type="scientific">Mycobacterium kiyosense</name>
    <dbReference type="NCBI Taxonomy" id="2871094"/>
    <lineage>
        <taxon>Bacteria</taxon>
        <taxon>Bacillati</taxon>
        <taxon>Actinomycetota</taxon>
        <taxon>Actinomycetes</taxon>
        <taxon>Mycobacteriales</taxon>
        <taxon>Mycobacteriaceae</taxon>
        <taxon>Mycobacterium</taxon>
    </lineage>
</organism>
<name>A0A9P3V0P3_9MYCO</name>
<dbReference type="EMBL" id="BRZI01000072">
    <property type="protein sequence ID" value="GLD33288.1"/>
    <property type="molecule type" value="Genomic_DNA"/>
</dbReference>
<dbReference type="Proteomes" id="UP001064782">
    <property type="component" value="Unassembled WGS sequence"/>
</dbReference>
<evidence type="ECO:0000313" key="3">
    <source>
        <dbReference type="Proteomes" id="UP001064782"/>
    </source>
</evidence>
<reference evidence="2" key="1">
    <citation type="submission" date="2022-08" db="EMBL/GenBank/DDBJ databases">
        <title>Mycobacterium kiyosense sp. nov., scotochromogenic slow-glowing species isolated from respiratory specimens.</title>
        <authorList>
            <person name="Fukano H."/>
            <person name="Kazumi Y."/>
            <person name="Sakagami N."/>
            <person name="Ato M."/>
            <person name="Mitarai S."/>
            <person name="Hoshino Y."/>
        </authorList>
    </citation>
    <scope>NUCLEOTIDE SEQUENCE</scope>
    <source>
        <strain evidence="2">1413</strain>
        <strain evidence="1">SRL2020-028</strain>
    </source>
</reference>
<accession>A0A9P3V0P3</accession>
<evidence type="ECO:0000313" key="2">
    <source>
        <dbReference type="EMBL" id="GLD33288.1"/>
    </source>
</evidence>
<protein>
    <submittedName>
        <fullName evidence="2">Uncharacterized protein</fullName>
    </submittedName>
</protein>
<comment type="caution">
    <text evidence="2">The sequence shown here is derived from an EMBL/GenBank/DDBJ whole genome shotgun (WGS) entry which is preliminary data.</text>
</comment>